<evidence type="ECO:0000313" key="2">
    <source>
        <dbReference type="Proteomes" id="UP001501257"/>
    </source>
</evidence>
<gene>
    <name evidence="1" type="ORF">GCM10025778_20130</name>
</gene>
<accession>A0ABP9TPY9</accession>
<comment type="caution">
    <text evidence="1">The sequence shown here is derived from an EMBL/GenBank/DDBJ whole genome shotgun (WGS) entry which is preliminary data.</text>
</comment>
<proteinExistence type="predicted"/>
<protein>
    <submittedName>
        <fullName evidence="1">Uncharacterized protein</fullName>
    </submittedName>
</protein>
<organism evidence="1 2">
    <name type="scientific">Paeniglutamicibacter antarcticus</name>
    <dbReference type="NCBI Taxonomy" id="494023"/>
    <lineage>
        <taxon>Bacteria</taxon>
        <taxon>Bacillati</taxon>
        <taxon>Actinomycetota</taxon>
        <taxon>Actinomycetes</taxon>
        <taxon>Micrococcales</taxon>
        <taxon>Micrococcaceae</taxon>
        <taxon>Paeniglutamicibacter</taxon>
    </lineage>
</organism>
<name>A0ABP9TPY9_9MICC</name>
<reference evidence="2" key="1">
    <citation type="journal article" date="2019" name="Int. J. Syst. Evol. Microbiol.">
        <title>The Global Catalogue of Microorganisms (GCM) 10K type strain sequencing project: providing services to taxonomists for standard genome sequencing and annotation.</title>
        <authorList>
            <consortium name="The Broad Institute Genomics Platform"/>
            <consortium name="The Broad Institute Genome Sequencing Center for Infectious Disease"/>
            <person name="Wu L."/>
            <person name="Ma J."/>
        </authorList>
    </citation>
    <scope>NUCLEOTIDE SEQUENCE [LARGE SCALE GENOMIC DNA]</scope>
    <source>
        <strain evidence="2">JCM 18952</strain>
    </source>
</reference>
<dbReference type="EMBL" id="BAABLK010000028">
    <property type="protein sequence ID" value="GAA5227480.1"/>
    <property type="molecule type" value="Genomic_DNA"/>
</dbReference>
<evidence type="ECO:0000313" key="1">
    <source>
        <dbReference type="EMBL" id="GAA5227480.1"/>
    </source>
</evidence>
<dbReference type="RefSeq" id="WP_210101121.1">
    <property type="nucleotide sequence ID" value="NZ_BAABLK010000028.1"/>
</dbReference>
<sequence>MLKEFERWEVLVQEEQRVGVLYRSLESNVLLTRILIEDGVEPYKAESRVHLDAPAETWEVSWYKDLGLDQAALMRREAQGLPASSMPSFGDVLMLMKAVESPEKTVAYWRLNESAPETHQLAKALPAEPNATIQRVGQAEQWSGRNGSAILTLRFESRVDGVLVATHWINKDNELVRTQWGESLNSYRVPGDPSEAGWLSLSGLGEGTVEFMTRGFGTQT</sequence>
<dbReference type="Proteomes" id="UP001501257">
    <property type="component" value="Unassembled WGS sequence"/>
</dbReference>
<keyword evidence="2" id="KW-1185">Reference proteome</keyword>